<evidence type="ECO:0000256" key="10">
    <source>
        <dbReference type="ARBA" id="ARBA00023136"/>
    </source>
</evidence>
<feature type="domain" description="Cytochrome c-552/DMSO reductase-like haem-binding" evidence="12">
    <location>
        <begin position="211"/>
        <end position="514"/>
    </location>
</feature>
<dbReference type="InterPro" id="IPR011577">
    <property type="entry name" value="Cyt_b561_bac/Ni-Hgenase"/>
</dbReference>
<dbReference type="Pfam" id="PF01292">
    <property type="entry name" value="Ni_hydr_CYTB"/>
    <property type="match status" value="1"/>
</dbReference>
<evidence type="ECO:0000256" key="2">
    <source>
        <dbReference type="ARBA" id="ARBA00022448"/>
    </source>
</evidence>
<feature type="transmembrane region" description="Helical" evidence="11">
    <location>
        <begin position="160"/>
        <end position="182"/>
    </location>
</feature>
<dbReference type="GO" id="GO:0046872">
    <property type="term" value="F:metal ion binding"/>
    <property type="evidence" value="ECO:0007669"/>
    <property type="project" value="UniProtKB-KW"/>
</dbReference>
<dbReference type="GO" id="GO:0009055">
    <property type="term" value="F:electron transfer activity"/>
    <property type="evidence" value="ECO:0007669"/>
    <property type="project" value="InterPro"/>
</dbReference>
<keyword evidence="10 11" id="KW-0472">Membrane</keyword>
<dbReference type="CDD" id="cd09625">
    <property type="entry name" value="DOMON_like_cytochrome"/>
    <property type="match status" value="1"/>
</dbReference>
<sequence>MSVYKGNLFWVLLHLAAILVVFISLLTGLRIASVSRPDWQAISAVLPQGLLHPLHFTSGILLIVLTIGYIGWRILTREQRPKSFKNKALDFHRLVIRLGYLLFFSITLSGLLSYFSLAPALMVAVHYYCALAVICYLLLHGGGYFVHYGLTALKRILWPSWQLSAVSLGLLVLTLLLAALGLQLTDKASHVLPVAKVPLSQLIHIDGKADEAAWQQAETVDLLTQGGANFDNGQTRIRVQVVENGIEAFFHISWDDATKSLKHLPLVKTQTGWQVEQQGFYNFDETRYYEDKLAVMVSNQCQAGGAGTVHLGPKPLEDKPANWHGKGYHYSQDGAIRDLWHWKAVRTNNMILADDNFIGPPDKVRPGSRRYSGGYLQDGKESGAYVMNWAWYKPGQIIPKRLPKSPELLTPYQQENTDSLSWVIPWFDYQPYQAEHDNYPVGTRMPSVMYRSNRFEGDRADVRAFARWHQGRWSLELSRKLDTGSQYDVALKNGVCLWVSAFDQSQVAHTRHALPIQLAFSGA</sequence>
<keyword evidence="14" id="KW-1185">Reference proteome</keyword>
<evidence type="ECO:0000256" key="11">
    <source>
        <dbReference type="SAM" id="Phobius"/>
    </source>
</evidence>
<keyword evidence="7" id="KW-0249">Electron transport</keyword>
<keyword evidence="4" id="KW-0349">Heme</keyword>
<evidence type="ECO:0000259" key="12">
    <source>
        <dbReference type="SMART" id="SM00887"/>
    </source>
</evidence>
<keyword evidence="9" id="KW-0408">Iron</keyword>
<keyword evidence="5 11" id="KW-0812">Transmembrane</keyword>
<protein>
    <recommendedName>
        <fullName evidence="12">Cytochrome c-552/DMSO reductase-like haem-binding domain-containing protein</fullName>
    </recommendedName>
</protein>
<dbReference type="InterPro" id="IPR019020">
    <property type="entry name" value="Cyt-c552/DMSO_Rdtase_haem-bd"/>
</dbReference>
<evidence type="ECO:0000256" key="1">
    <source>
        <dbReference type="ARBA" id="ARBA00004651"/>
    </source>
</evidence>
<dbReference type="SUPFAM" id="SSF81342">
    <property type="entry name" value="Transmembrane di-heme cytochromes"/>
    <property type="match status" value="1"/>
</dbReference>
<evidence type="ECO:0000256" key="8">
    <source>
        <dbReference type="ARBA" id="ARBA00022989"/>
    </source>
</evidence>
<feature type="transmembrane region" description="Helical" evidence="11">
    <location>
        <begin position="95"/>
        <end position="115"/>
    </location>
</feature>
<evidence type="ECO:0000256" key="9">
    <source>
        <dbReference type="ARBA" id="ARBA00023004"/>
    </source>
</evidence>
<evidence type="ECO:0000313" key="14">
    <source>
        <dbReference type="Proteomes" id="UP000032568"/>
    </source>
</evidence>
<feature type="transmembrane region" description="Helical" evidence="11">
    <location>
        <begin position="121"/>
        <end position="139"/>
    </location>
</feature>
<dbReference type="RefSeq" id="WP_044832938.1">
    <property type="nucleotide sequence ID" value="NZ_CP059735.1"/>
</dbReference>
<evidence type="ECO:0000256" key="3">
    <source>
        <dbReference type="ARBA" id="ARBA00022475"/>
    </source>
</evidence>
<dbReference type="Gene3D" id="1.20.950.20">
    <property type="entry name" value="Transmembrane di-heme cytochromes, Chain C"/>
    <property type="match status" value="1"/>
</dbReference>
<dbReference type="Pfam" id="PF09459">
    <property type="entry name" value="EB_dh"/>
    <property type="match status" value="1"/>
</dbReference>
<reference evidence="13 14" key="2">
    <citation type="journal article" date="2022" name="Mar. Drugs">
        <title>Bioassay-Guided Fractionation Leads to the Detection of Cholic Acid Generated by the Rare Thalassomonas sp.</title>
        <authorList>
            <person name="Pheiffer F."/>
            <person name="Schneider Y.K."/>
            <person name="Hansen E.H."/>
            <person name="Andersen J.H."/>
            <person name="Isaksson J."/>
            <person name="Busche T."/>
            <person name="R C."/>
            <person name="Kalinowski J."/>
            <person name="Zyl L.V."/>
            <person name="Trindade M."/>
        </authorList>
    </citation>
    <scope>NUCLEOTIDE SEQUENCE [LARGE SCALE GENOMIC DNA]</scope>
    <source>
        <strain evidence="13 14">A5K-106</strain>
    </source>
</reference>
<keyword evidence="8 11" id="KW-1133">Transmembrane helix</keyword>
<evidence type="ECO:0000256" key="4">
    <source>
        <dbReference type="ARBA" id="ARBA00022617"/>
    </source>
</evidence>
<feature type="transmembrane region" description="Helical" evidence="11">
    <location>
        <begin position="53"/>
        <end position="75"/>
    </location>
</feature>
<feature type="transmembrane region" description="Helical" evidence="11">
    <location>
        <begin position="7"/>
        <end position="33"/>
    </location>
</feature>
<evidence type="ECO:0000313" key="13">
    <source>
        <dbReference type="EMBL" id="WDD99686.1"/>
    </source>
</evidence>
<gene>
    <name evidence="13" type="ORF">SG35_003155</name>
</gene>
<organism evidence="13 14">
    <name type="scientific">Thalassomonas actiniarum</name>
    <dbReference type="NCBI Taxonomy" id="485447"/>
    <lineage>
        <taxon>Bacteria</taxon>
        <taxon>Pseudomonadati</taxon>
        <taxon>Pseudomonadota</taxon>
        <taxon>Gammaproteobacteria</taxon>
        <taxon>Alteromonadales</taxon>
        <taxon>Colwelliaceae</taxon>
        <taxon>Thalassomonas</taxon>
    </lineage>
</organism>
<proteinExistence type="predicted"/>
<keyword evidence="3" id="KW-1003">Cell membrane</keyword>
<evidence type="ECO:0000256" key="6">
    <source>
        <dbReference type="ARBA" id="ARBA00022723"/>
    </source>
</evidence>
<evidence type="ECO:0000256" key="5">
    <source>
        <dbReference type="ARBA" id="ARBA00022692"/>
    </source>
</evidence>
<dbReference type="Proteomes" id="UP000032568">
    <property type="component" value="Chromosome"/>
</dbReference>
<dbReference type="SMART" id="SM00887">
    <property type="entry name" value="EB_dh"/>
    <property type="match status" value="1"/>
</dbReference>
<dbReference type="AlphaFoldDB" id="A0AAE9YU54"/>
<dbReference type="GO" id="GO:0020037">
    <property type="term" value="F:heme binding"/>
    <property type="evidence" value="ECO:0007669"/>
    <property type="project" value="InterPro"/>
</dbReference>
<keyword evidence="2" id="KW-0813">Transport</keyword>
<evidence type="ECO:0000256" key="7">
    <source>
        <dbReference type="ARBA" id="ARBA00022982"/>
    </source>
</evidence>
<dbReference type="InterPro" id="IPR016174">
    <property type="entry name" value="Di-haem_cyt_TM"/>
</dbReference>
<accession>A0AAE9YU54</accession>
<dbReference type="GO" id="GO:0022904">
    <property type="term" value="P:respiratory electron transport chain"/>
    <property type="evidence" value="ECO:0007669"/>
    <property type="project" value="InterPro"/>
</dbReference>
<dbReference type="KEGG" id="tact:SG35_003155"/>
<dbReference type="EMBL" id="CP059735">
    <property type="protein sequence ID" value="WDD99686.1"/>
    <property type="molecule type" value="Genomic_DNA"/>
</dbReference>
<name>A0AAE9YU54_9GAMM</name>
<comment type="subcellular location">
    <subcellularLocation>
        <location evidence="1">Cell membrane</location>
        <topology evidence="1">Multi-pass membrane protein</topology>
    </subcellularLocation>
</comment>
<dbReference type="GO" id="GO:0005886">
    <property type="term" value="C:plasma membrane"/>
    <property type="evidence" value="ECO:0007669"/>
    <property type="project" value="UniProtKB-SubCell"/>
</dbReference>
<dbReference type="Gene3D" id="2.60.40.1190">
    <property type="match status" value="1"/>
</dbReference>
<reference evidence="13 14" key="1">
    <citation type="journal article" date="2015" name="Genome Announc.">
        <title>Draft Genome Sequences of Marine Isolates of Thalassomonas viridans and Thalassomonas actiniarum.</title>
        <authorList>
            <person name="Olonade I."/>
            <person name="van Zyl L.J."/>
            <person name="Trindade M."/>
        </authorList>
    </citation>
    <scope>NUCLEOTIDE SEQUENCE [LARGE SCALE GENOMIC DNA]</scope>
    <source>
        <strain evidence="13 14">A5K-106</strain>
    </source>
</reference>
<keyword evidence="6" id="KW-0479">Metal-binding</keyword>